<dbReference type="InParanoid" id="A0A0P8XP86"/>
<dbReference type="EMBL" id="CH902619">
    <property type="protein sequence ID" value="KPU76463.1"/>
    <property type="molecule type" value="Genomic_DNA"/>
</dbReference>
<dbReference type="AlphaFoldDB" id="A0A0P8XP86"/>
<name>A0A0P8XP86_DROAN</name>
<sequence>MSSLDSRVSSLFVPKRWRSNLAPSSRSVPASSVCPDLLSIKKYLEEKAPHQRQQTNIFKLLNMNMNASRLSMNGTRLLVFVIAPRWSAAVSTIVEHAKREEIRKKFIGIRGWLATKSWET</sequence>
<proteinExistence type="predicted"/>
<evidence type="ECO:0000313" key="2">
    <source>
        <dbReference type="Proteomes" id="UP000007801"/>
    </source>
</evidence>
<keyword evidence="2" id="KW-1185">Reference proteome</keyword>
<protein>
    <submittedName>
        <fullName evidence="1">Uncharacterized protein</fullName>
    </submittedName>
</protein>
<dbReference type="Proteomes" id="UP000007801">
    <property type="component" value="Unassembled WGS sequence"/>
</dbReference>
<organism evidence="1 2">
    <name type="scientific">Drosophila ananassae</name>
    <name type="common">Fruit fly</name>
    <dbReference type="NCBI Taxonomy" id="7217"/>
    <lineage>
        <taxon>Eukaryota</taxon>
        <taxon>Metazoa</taxon>
        <taxon>Ecdysozoa</taxon>
        <taxon>Arthropoda</taxon>
        <taxon>Hexapoda</taxon>
        <taxon>Insecta</taxon>
        <taxon>Pterygota</taxon>
        <taxon>Neoptera</taxon>
        <taxon>Endopterygota</taxon>
        <taxon>Diptera</taxon>
        <taxon>Brachycera</taxon>
        <taxon>Muscomorpha</taxon>
        <taxon>Ephydroidea</taxon>
        <taxon>Drosophilidae</taxon>
        <taxon>Drosophila</taxon>
        <taxon>Sophophora</taxon>
    </lineage>
</organism>
<gene>
    <name evidence="1" type="primary">Dana\GF27315</name>
    <name evidence="1" type="ORF">GF27315</name>
</gene>
<evidence type="ECO:0000313" key="1">
    <source>
        <dbReference type="EMBL" id="KPU76463.1"/>
    </source>
</evidence>
<reference evidence="1 2" key="1">
    <citation type="journal article" date="2007" name="Nature">
        <title>Evolution of genes and genomes on the Drosophila phylogeny.</title>
        <authorList>
            <consortium name="Drosophila 12 Genomes Consortium"/>
            <person name="Clark A.G."/>
            <person name="Eisen M.B."/>
            <person name="Smith D.R."/>
            <person name="Bergman C.M."/>
            <person name="Oliver B."/>
            <person name="Markow T.A."/>
            <person name="Kaufman T.C."/>
            <person name="Kellis M."/>
            <person name="Gelbart W."/>
            <person name="Iyer V.N."/>
            <person name="Pollard D.A."/>
            <person name="Sackton T.B."/>
            <person name="Larracuente A.M."/>
            <person name="Singh N.D."/>
            <person name="Abad J.P."/>
            <person name="Abt D.N."/>
            <person name="Adryan B."/>
            <person name="Aguade M."/>
            <person name="Akashi H."/>
            <person name="Anderson W.W."/>
            <person name="Aquadro C.F."/>
            <person name="Ardell D.H."/>
            <person name="Arguello R."/>
            <person name="Artieri C.G."/>
            <person name="Barbash D.A."/>
            <person name="Barker D."/>
            <person name="Barsanti P."/>
            <person name="Batterham P."/>
            <person name="Batzoglou S."/>
            <person name="Begun D."/>
            <person name="Bhutkar A."/>
            <person name="Blanco E."/>
            <person name="Bosak S.A."/>
            <person name="Bradley R.K."/>
            <person name="Brand A.D."/>
            <person name="Brent M.R."/>
            <person name="Brooks A.N."/>
            <person name="Brown R.H."/>
            <person name="Butlin R.K."/>
            <person name="Caggese C."/>
            <person name="Calvi B.R."/>
            <person name="Bernardo de Carvalho A."/>
            <person name="Caspi A."/>
            <person name="Castrezana S."/>
            <person name="Celniker S.E."/>
            <person name="Chang J.L."/>
            <person name="Chapple C."/>
            <person name="Chatterji S."/>
            <person name="Chinwalla A."/>
            <person name="Civetta A."/>
            <person name="Clifton S.W."/>
            <person name="Comeron J.M."/>
            <person name="Costello J.C."/>
            <person name="Coyne J.A."/>
            <person name="Daub J."/>
            <person name="David R.G."/>
            <person name="Delcher A.L."/>
            <person name="Delehaunty K."/>
            <person name="Do C.B."/>
            <person name="Ebling H."/>
            <person name="Edwards K."/>
            <person name="Eickbush T."/>
            <person name="Evans J.D."/>
            <person name="Filipski A."/>
            <person name="Findeiss S."/>
            <person name="Freyhult E."/>
            <person name="Fulton L."/>
            <person name="Fulton R."/>
            <person name="Garcia A.C."/>
            <person name="Gardiner A."/>
            <person name="Garfield D.A."/>
            <person name="Garvin B.E."/>
            <person name="Gibson G."/>
            <person name="Gilbert D."/>
            <person name="Gnerre S."/>
            <person name="Godfrey J."/>
            <person name="Good R."/>
            <person name="Gotea V."/>
            <person name="Gravely B."/>
            <person name="Greenberg A.J."/>
            <person name="Griffiths-Jones S."/>
            <person name="Gross S."/>
            <person name="Guigo R."/>
            <person name="Gustafson E.A."/>
            <person name="Haerty W."/>
            <person name="Hahn M.W."/>
            <person name="Halligan D.L."/>
            <person name="Halpern A.L."/>
            <person name="Halter G.M."/>
            <person name="Han M.V."/>
            <person name="Heger A."/>
            <person name="Hillier L."/>
            <person name="Hinrichs A.S."/>
            <person name="Holmes I."/>
            <person name="Hoskins R.A."/>
            <person name="Hubisz M.J."/>
            <person name="Hultmark D."/>
            <person name="Huntley M.A."/>
            <person name="Jaffe D.B."/>
            <person name="Jagadeeshan S."/>
            <person name="Jeck W.R."/>
            <person name="Johnson J."/>
            <person name="Jones C.D."/>
            <person name="Jordan W.C."/>
            <person name="Karpen G.H."/>
            <person name="Kataoka E."/>
            <person name="Keightley P.D."/>
            <person name="Kheradpour P."/>
            <person name="Kirkness E.F."/>
            <person name="Koerich L.B."/>
            <person name="Kristiansen K."/>
            <person name="Kudrna D."/>
            <person name="Kulathinal R.J."/>
            <person name="Kumar S."/>
            <person name="Kwok R."/>
            <person name="Lander E."/>
            <person name="Langley C.H."/>
            <person name="Lapoint R."/>
            <person name="Lazzaro B.P."/>
            <person name="Lee S.J."/>
            <person name="Levesque L."/>
            <person name="Li R."/>
            <person name="Lin C.F."/>
            <person name="Lin M.F."/>
            <person name="Lindblad-Toh K."/>
            <person name="Llopart A."/>
            <person name="Long M."/>
            <person name="Low L."/>
            <person name="Lozovsky E."/>
            <person name="Lu J."/>
            <person name="Luo M."/>
            <person name="Machado C.A."/>
            <person name="Makalowski W."/>
            <person name="Marzo M."/>
            <person name="Matsuda M."/>
            <person name="Matzkin L."/>
            <person name="McAllister B."/>
            <person name="McBride C.S."/>
            <person name="McKernan B."/>
            <person name="McKernan K."/>
            <person name="Mendez-Lago M."/>
            <person name="Minx P."/>
            <person name="Mollenhauer M.U."/>
            <person name="Montooth K."/>
            <person name="Mount S.M."/>
            <person name="Mu X."/>
            <person name="Myers E."/>
            <person name="Negre B."/>
            <person name="Newfeld S."/>
            <person name="Nielsen R."/>
            <person name="Noor M.A."/>
            <person name="O'Grady P."/>
            <person name="Pachter L."/>
            <person name="Papaceit M."/>
            <person name="Parisi M.J."/>
            <person name="Parisi M."/>
            <person name="Parts L."/>
            <person name="Pedersen J.S."/>
            <person name="Pesole G."/>
            <person name="Phillippy A.M."/>
            <person name="Ponting C.P."/>
            <person name="Pop M."/>
            <person name="Porcelli D."/>
            <person name="Powell J.R."/>
            <person name="Prohaska S."/>
            <person name="Pruitt K."/>
            <person name="Puig M."/>
            <person name="Quesneville H."/>
            <person name="Ram K.R."/>
            <person name="Rand D."/>
            <person name="Rasmussen M.D."/>
            <person name="Reed L.K."/>
            <person name="Reenan R."/>
            <person name="Reily A."/>
            <person name="Remington K.A."/>
            <person name="Rieger T.T."/>
            <person name="Ritchie M.G."/>
            <person name="Robin C."/>
            <person name="Rogers Y.H."/>
            <person name="Rohde C."/>
            <person name="Rozas J."/>
            <person name="Rubenfield M.J."/>
            <person name="Ruiz A."/>
            <person name="Russo S."/>
            <person name="Salzberg S.L."/>
            <person name="Sanchez-Gracia A."/>
            <person name="Saranga D.J."/>
            <person name="Sato H."/>
            <person name="Schaeffer S.W."/>
            <person name="Schatz M.C."/>
            <person name="Schlenke T."/>
            <person name="Schwartz R."/>
            <person name="Segarra C."/>
            <person name="Singh R.S."/>
            <person name="Sirot L."/>
            <person name="Sirota M."/>
            <person name="Sisneros N.B."/>
            <person name="Smith C.D."/>
            <person name="Smith T.F."/>
            <person name="Spieth J."/>
            <person name="Stage D.E."/>
            <person name="Stark A."/>
            <person name="Stephan W."/>
            <person name="Strausberg R.L."/>
            <person name="Strempel S."/>
            <person name="Sturgill D."/>
            <person name="Sutton G."/>
            <person name="Sutton G.G."/>
            <person name="Tao W."/>
            <person name="Teichmann S."/>
            <person name="Tobari Y.N."/>
            <person name="Tomimura Y."/>
            <person name="Tsolas J.M."/>
            <person name="Valente V.L."/>
            <person name="Venter E."/>
            <person name="Venter J.C."/>
            <person name="Vicario S."/>
            <person name="Vieira F.G."/>
            <person name="Vilella A.J."/>
            <person name="Villasante A."/>
            <person name="Walenz B."/>
            <person name="Wang J."/>
            <person name="Wasserman M."/>
            <person name="Watts T."/>
            <person name="Wilson D."/>
            <person name="Wilson R.K."/>
            <person name="Wing R.A."/>
            <person name="Wolfner M.F."/>
            <person name="Wong A."/>
            <person name="Wong G.K."/>
            <person name="Wu C.I."/>
            <person name="Wu G."/>
            <person name="Yamamoto D."/>
            <person name="Yang H.P."/>
            <person name="Yang S.P."/>
            <person name="Yorke J.A."/>
            <person name="Yoshida K."/>
            <person name="Zdobnov E."/>
            <person name="Zhang P."/>
            <person name="Zhang Y."/>
            <person name="Zimin A.V."/>
            <person name="Baldwin J."/>
            <person name="Abdouelleil A."/>
            <person name="Abdulkadir J."/>
            <person name="Abebe A."/>
            <person name="Abera B."/>
            <person name="Abreu J."/>
            <person name="Acer S.C."/>
            <person name="Aftuck L."/>
            <person name="Alexander A."/>
            <person name="An P."/>
            <person name="Anderson E."/>
            <person name="Anderson S."/>
            <person name="Arachi H."/>
            <person name="Azer M."/>
            <person name="Bachantsang P."/>
            <person name="Barry A."/>
            <person name="Bayul T."/>
            <person name="Berlin A."/>
            <person name="Bessette D."/>
            <person name="Bloom T."/>
            <person name="Blye J."/>
            <person name="Boguslavskiy L."/>
            <person name="Bonnet C."/>
            <person name="Boukhgalter B."/>
            <person name="Bourzgui I."/>
            <person name="Brown A."/>
            <person name="Cahill P."/>
            <person name="Channer S."/>
            <person name="Cheshatsang Y."/>
            <person name="Chuda L."/>
            <person name="Citroen M."/>
            <person name="Collymore A."/>
            <person name="Cooke P."/>
            <person name="Costello M."/>
            <person name="D'Aco K."/>
            <person name="Daza R."/>
            <person name="De Haan G."/>
            <person name="DeGray S."/>
            <person name="DeMaso C."/>
            <person name="Dhargay N."/>
            <person name="Dooley K."/>
            <person name="Dooley E."/>
            <person name="Doricent M."/>
            <person name="Dorje P."/>
            <person name="Dorjee K."/>
            <person name="Dupes A."/>
            <person name="Elong R."/>
            <person name="Falk J."/>
            <person name="Farina A."/>
            <person name="Faro S."/>
            <person name="Ferguson D."/>
            <person name="Fisher S."/>
            <person name="Foley C.D."/>
            <person name="Franke A."/>
            <person name="Friedrich D."/>
            <person name="Gadbois L."/>
            <person name="Gearin G."/>
            <person name="Gearin C.R."/>
            <person name="Giannoukos G."/>
            <person name="Goode T."/>
            <person name="Graham J."/>
            <person name="Grandbois E."/>
            <person name="Grewal S."/>
            <person name="Gyaltsen K."/>
            <person name="Hafez N."/>
            <person name="Hagos B."/>
            <person name="Hall J."/>
            <person name="Henson C."/>
            <person name="Hollinger A."/>
            <person name="Honan T."/>
            <person name="Huard M.D."/>
            <person name="Hughes L."/>
            <person name="Hurhula B."/>
            <person name="Husby M.E."/>
            <person name="Kamat A."/>
            <person name="Kanga B."/>
            <person name="Kashin S."/>
            <person name="Khazanovich D."/>
            <person name="Kisner P."/>
            <person name="Lance K."/>
            <person name="Lara M."/>
            <person name="Lee W."/>
            <person name="Lennon N."/>
            <person name="Letendre F."/>
            <person name="LeVine R."/>
            <person name="Lipovsky A."/>
            <person name="Liu X."/>
            <person name="Liu J."/>
            <person name="Liu S."/>
            <person name="Lokyitsang T."/>
            <person name="Lokyitsang Y."/>
            <person name="Lubonja R."/>
            <person name="Lui A."/>
            <person name="MacDonald P."/>
            <person name="Magnisalis V."/>
            <person name="Maru K."/>
            <person name="Matthews C."/>
            <person name="McCusker W."/>
            <person name="McDonough S."/>
            <person name="Mehta T."/>
            <person name="Meldrim J."/>
            <person name="Meneus L."/>
            <person name="Mihai O."/>
            <person name="Mihalev A."/>
            <person name="Mihova T."/>
            <person name="Mittelman R."/>
            <person name="Mlenga V."/>
            <person name="Montmayeur A."/>
            <person name="Mulrain L."/>
            <person name="Navidi A."/>
            <person name="Naylor J."/>
            <person name="Negash T."/>
            <person name="Nguyen T."/>
            <person name="Nguyen N."/>
            <person name="Nicol R."/>
            <person name="Norbu C."/>
            <person name="Norbu N."/>
            <person name="Novod N."/>
            <person name="O'Neill B."/>
            <person name="Osman S."/>
            <person name="Markiewicz E."/>
            <person name="Oyono O.L."/>
            <person name="Patti C."/>
            <person name="Phunkhang P."/>
            <person name="Pierre F."/>
            <person name="Priest M."/>
            <person name="Raghuraman S."/>
            <person name="Rege F."/>
            <person name="Reyes R."/>
            <person name="Rise C."/>
            <person name="Rogov P."/>
            <person name="Ross K."/>
            <person name="Ryan E."/>
            <person name="Settipalli S."/>
            <person name="Shea T."/>
            <person name="Sherpa N."/>
            <person name="Shi L."/>
            <person name="Shih D."/>
            <person name="Sparrow T."/>
            <person name="Spaulding J."/>
            <person name="Stalker J."/>
            <person name="Stange-Thomann N."/>
            <person name="Stavropoulos S."/>
            <person name="Stone C."/>
            <person name="Strader C."/>
            <person name="Tesfaye S."/>
            <person name="Thomson T."/>
            <person name="Thoulutsang Y."/>
            <person name="Thoulutsang D."/>
            <person name="Topham K."/>
            <person name="Topping I."/>
            <person name="Tsamla T."/>
            <person name="Vassiliev H."/>
            <person name="Vo A."/>
            <person name="Wangchuk T."/>
            <person name="Wangdi T."/>
            <person name="Weiand M."/>
            <person name="Wilkinson J."/>
            <person name="Wilson A."/>
            <person name="Yadav S."/>
            <person name="Young G."/>
            <person name="Yu Q."/>
            <person name="Zembek L."/>
            <person name="Zhong D."/>
            <person name="Zimmer A."/>
            <person name="Zwirko Z."/>
            <person name="Jaffe D.B."/>
            <person name="Alvarez P."/>
            <person name="Brockman W."/>
            <person name="Butler J."/>
            <person name="Chin C."/>
            <person name="Gnerre S."/>
            <person name="Grabherr M."/>
            <person name="Kleber M."/>
            <person name="Mauceli E."/>
            <person name="MacCallum I."/>
        </authorList>
    </citation>
    <scope>NUCLEOTIDE SEQUENCE [LARGE SCALE GENOMIC DNA]</scope>
    <source>
        <strain evidence="2">Tucson 14024-0371.13</strain>
    </source>
</reference>
<accession>A0A0P8XP86</accession>